<feature type="domain" description="3-hydroxyisobutyrate dehydrogenase-like NAD-binding" evidence="6">
    <location>
        <begin position="174"/>
        <end position="286"/>
    </location>
</feature>
<sequence>MGDNETTTSIGWIGAGRMGYAMIERLLDAGHDVSVYNRTRSKAEPLAQRGAKLVDSPAQLADRDVVFVMVAASEDLEAVTIGEDGLLTADSSPQIIVDSSTVSATVSEKIRGLAAERGTALLAAPVSGNPKVVRSGKLTLAVSGPKEAFDRAEPLLKPLGRGVTYVGEGEVARLVKICHNVFLGVVVQSLAEITVLAERGGTSRQAFLEFLNNSVMGSTFTRYKSPAFVNLDFTPTFTNILLRKDFDLGLEAAREHGVPMPVAALAAEMVSSAIGAGHTTEDFATLLLEQARRSGVELVSENVDVDDGLGTDTNG</sequence>
<dbReference type="InterPro" id="IPR036291">
    <property type="entry name" value="NAD(P)-bd_dom_sf"/>
</dbReference>
<dbReference type="RefSeq" id="WP_097941285.1">
    <property type="nucleotide sequence ID" value="NZ_BLKS01000001.1"/>
</dbReference>
<evidence type="ECO:0000256" key="2">
    <source>
        <dbReference type="ARBA" id="ARBA00023002"/>
    </source>
</evidence>
<dbReference type="PIRSF" id="PIRSF000103">
    <property type="entry name" value="HIBADH"/>
    <property type="match status" value="1"/>
</dbReference>
<organism evidence="8 9">
    <name type="scientific">Mycolicibacterium agri</name>
    <name type="common">Mycobacterium agri</name>
    <dbReference type="NCBI Taxonomy" id="36811"/>
    <lineage>
        <taxon>Bacteria</taxon>
        <taxon>Bacillati</taxon>
        <taxon>Actinomycetota</taxon>
        <taxon>Actinomycetes</taxon>
        <taxon>Mycobacteriales</taxon>
        <taxon>Mycobacteriaceae</taxon>
        <taxon>Mycolicibacterium</taxon>
    </lineage>
</organism>
<comment type="caution">
    <text evidence="8">The sequence shown here is derived from an EMBL/GenBank/DDBJ whole genome shotgun (WGS) entry which is preliminary data.</text>
</comment>
<comment type="similarity">
    <text evidence="1">Belongs to the HIBADH-related family.</text>
</comment>
<dbReference type="EMBL" id="BLKS01000001">
    <property type="protein sequence ID" value="GFG52071.1"/>
    <property type="molecule type" value="Genomic_DNA"/>
</dbReference>
<dbReference type="InterPro" id="IPR015815">
    <property type="entry name" value="HIBADH-related"/>
</dbReference>
<evidence type="ECO:0000256" key="4">
    <source>
        <dbReference type="PIRSR" id="PIRSR000103-1"/>
    </source>
</evidence>
<keyword evidence="9" id="KW-1185">Reference proteome</keyword>
<evidence type="ECO:0000259" key="5">
    <source>
        <dbReference type="Pfam" id="PF03446"/>
    </source>
</evidence>
<dbReference type="Pfam" id="PF14833">
    <property type="entry name" value="NAD_binding_11"/>
    <property type="match status" value="1"/>
</dbReference>
<dbReference type="SUPFAM" id="SSF48179">
    <property type="entry name" value="6-phosphogluconate dehydrogenase C-terminal domain-like"/>
    <property type="match status" value="1"/>
</dbReference>
<gene>
    <name evidence="8" type="ORF">CQY20_17195</name>
    <name evidence="7" type="ORF">MAGR_35120</name>
</gene>
<dbReference type="InterPro" id="IPR029154">
    <property type="entry name" value="HIBADH-like_NADP-bd"/>
</dbReference>
<dbReference type="Proteomes" id="UP000465302">
    <property type="component" value="Unassembled WGS sequence"/>
</dbReference>
<accession>A0A2A7N018</accession>
<dbReference type="InterPro" id="IPR013328">
    <property type="entry name" value="6PGD_dom2"/>
</dbReference>
<evidence type="ECO:0000256" key="3">
    <source>
        <dbReference type="ARBA" id="ARBA00023027"/>
    </source>
</evidence>
<dbReference type="Gene3D" id="3.40.50.720">
    <property type="entry name" value="NAD(P)-binding Rossmann-like Domain"/>
    <property type="match status" value="1"/>
</dbReference>
<evidence type="ECO:0000256" key="1">
    <source>
        <dbReference type="ARBA" id="ARBA00009080"/>
    </source>
</evidence>
<reference evidence="8 9" key="1">
    <citation type="submission" date="2017-10" db="EMBL/GenBank/DDBJ databases">
        <title>The new phylogeny of genus Mycobacterium.</title>
        <authorList>
            <person name="Tortoli E."/>
            <person name="Trovato A."/>
            <person name="Cirillo D.M."/>
        </authorList>
    </citation>
    <scope>NUCLEOTIDE SEQUENCE [LARGE SCALE GENOMIC DNA]</scope>
    <source>
        <strain evidence="8 9">CCUG37673</strain>
    </source>
</reference>
<dbReference type="Pfam" id="PF03446">
    <property type="entry name" value="NAD_binding_2"/>
    <property type="match status" value="1"/>
</dbReference>
<evidence type="ECO:0000313" key="7">
    <source>
        <dbReference type="EMBL" id="GFG52071.1"/>
    </source>
</evidence>
<reference evidence="7 10" key="2">
    <citation type="journal article" date="2019" name="Emerg. Microbes Infect.">
        <title>Comprehensive subspecies identification of 175 nontuberculous mycobacteria species based on 7547 genomic profiles.</title>
        <authorList>
            <person name="Matsumoto Y."/>
            <person name="Kinjo T."/>
            <person name="Motooka D."/>
            <person name="Nabeya D."/>
            <person name="Jung N."/>
            <person name="Uechi K."/>
            <person name="Horii T."/>
            <person name="Iida T."/>
            <person name="Fujita J."/>
            <person name="Nakamura S."/>
        </authorList>
    </citation>
    <scope>NUCLEOTIDE SEQUENCE [LARGE SCALE GENOMIC DNA]</scope>
    <source>
        <strain evidence="7 10">JCM 6377</strain>
    </source>
</reference>
<feature type="active site" evidence="4">
    <location>
        <position position="176"/>
    </location>
</feature>
<dbReference type="PANTHER" id="PTHR43580">
    <property type="entry name" value="OXIDOREDUCTASE GLYR1-RELATED"/>
    <property type="match status" value="1"/>
</dbReference>
<dbReference type="InterPro" id="IPR051265">
    <property type="entry name" value="HIBADH-related_NP60_sf"/>
</dbReference>
<dbReference type="GO" id="GO:0051287">
    <property type="term" value="F:NAD binding"/>
    <property type="evidence" value="ECO:0007669"/>
    <property type="project" value="InterPro"/>
</dbReference>
<dbReference type="SUPFAM" id="SSF51735">
    <property type="entry name" value="NAD(P)-binding Rossmann-fold domains"/>
    <property type="match status" value="1"/>
</dbReference>
<evidence type="ECO:0000313" key="8">
    <source>
        <dbReference type="EMBL" id="PEG37087.1"/>
    </source>
</evidence>
<dbReference type="EMBL" id="PDCP01000029">
    <property type="protein sequence ID" value="PEG37087.1"/>
    <property type="molecule type" value="Genomic_DNA"/>
</dbReference>
<dbReference type="AlphaFoldDB" id="A0A2A7N018"/>
<dbReference type="GO" id="GO:0050661">
    <property type="term" value="F:NADP binding"/>
    <property type="evidence" value="ECO:0007669"/>
    <property type="project" value="InterPro"/>
</dbReference>
<dbReference type="PANTHER" id="PTHR43580:SF2">
    <property type="entry name" value="CYTOKINE-LIKE NUCLEAR FACTOR N-PAC"/>
    <property type="match status" value="1"/>
</dbReference>
<dbReference type="GO" id="GO:0016491">
    <property type="term" value="F:oxidoreductase activity"/>
    <property type="evidence" value="ECO:0007669"/>
    <property type="project" value="UniProtKB-KW"/>
</dbReference>
<proteinExistence type="inferred from homology"/>
<reference evidence="7" key="3">
    <citation type="submission" date="2020-02" db="EMBL/GenBank/DDBJ databases">
        <authorList>
            <person name="Matsumoto Y."/>
            <person name="Motooka D."/>
            <person name="Nakamura S."/>
        </authorList>
    </citation>
    <scope>NUCLEOTIDE SEQUENCE</scope>
    <source>
        <strain evidence="7">JCM 6377</strain>
    </source>
</reference>
<keyword evidence="2" id="KW-0560">Oxidoreductase</keyword>
<dbReference type="Proteomes" id="UP000220914">
    <property type="component" value="Unassembled WGS sequence"/>
</dbReference>
<dbReference type="OrthoDB" id="3185659at2"/>
<evidence type="ECO:0000313" key="9">
    <source>
        <dbReference type="Proteomes" id="UP000220914"/>
    </source>
</evidence>
<dbReference type="Gene3D" id="1.10.1040.10">
    <property type="entry name" value="N-(1-d-carboxylethyl)-l-norvaline Dehydrogenase, domain 2"/>
    <property type="match status" value="1"/>
</dbReference>
<protein>
    <submittedName>
        <fullName evidence="7">3-hydroxyisobutyrate dehydrogenase</fullName>
    </submittedName>
    <submittedName>
        <fullName evidence="8">6-phosphogluconate dehydrogenase</fullName>
    </submittedName>
</protein>
<feature type="domain" description="6-phosphogluconate dehydrogenase NADP-binding" evidence="5">
    <location>
        <begin position="9"/>
        <end position="167"/>
    </location>
</feature>
<keyword evidence="3" id="KW-0520">NAD</keyword>
<dbReference type="InterPro" id="IPR008927">
    <property type="entry name" value="6-PGluconate_DH-like_C_sf"/>
</dbReference>
<evidence type="ECO:0000313" key="10">
    <source>
        <dbReference type="Proteomes" id="UP000465302"/>
    </source>
</evidence>
<name>A0A2A7N018_MYCAG</name>
<dbReference type="InterPro" id="IPR006115">
    <property type="entry name" value="6PGDH_NADP-bd"/>
</dbReference>
<evidence type="ECO:0000259" key="6">
    <source>
        <dbReference type="Pfam" id="PF14833"/>
    </source>
</evidence>